<dbReference type="Proteomes" id="UP001148018">
    <property type="component" value="Unassembled WGS sequence"/>
</dbReference>
<evidence type="ECO:0000313" key="3">
    <source>
        <dbReference type="Proteomes" id="UP001148018"/>
    </source>
</evidence>
<name>A0A9Q0I4Z3_9TELE</name>
<protein>
    <submittedName>
        <fullName evidence="2">Uncharacterized protein</fullName>
    </submittedName>
</protein>
<comment type="caution">
    <text evidence="2">The sequence shown here is derived from an EMBL/GenBank/DDBJ whole genome shotgun (WGS) entry which is preliminary data.</text>
</comment>
<dbReference type="AlphaFoldDB" id="A0A9Q0I4Z3"/>
<organism evidence="2 3">
    <name type="scientific">Muraenolepis orangiensis</name>
    <name type="common">Patagonian moray cod</name>
    <dbReference type="NCBI Taxonomy" id="630683"/>
    <lineage>
        <taxon>Eukaryota</taxon>
        <taxon>Metazoa</taxon>
        <taxon>Chordata</taxon>
        <taxon>Craniata</taxon>
        <taxon>Vertebrata</taxon>
        <taxon>Euteleostomi</taxon>
        <taxon>Actinopterygii</taxon>
        <taxon>Neopterygii</taxon>
        <taxon>Teleostei</taxon>
        <taxon>Neoteleostei</taxon>
        <taxon>Acanthomorphata</taxon>
        <taxon>Zeiogadaria</taxon>
        <taxon>Gadariae</taxon>
        <taxon>Gadiformes</taxon>
        <taxon>Muraenolepidoidei</taxon>
        <taxon>Muraenolepididae</taxon>
        <taxon>Muraenolepis</taxon>
    </lineage>
</organism>
<proteinExistence type="predicted"/>
<evidence type="ECO:0000313" key="2">
    <source>
        <dbReference type="EMBL" id="KAJ3585058.1"/>
    </source>
</evidence>
<evidence type="ECO:0000256" key="1">
    <source>
        <dbReference type="SAM" id="MobiDB-lite"/>
    </source>
</evidence>
<feature type="compositionally biased region" description="Acidic residues" evidence="1">
    <location>
        <begin position="19"/>
        <end position="42"/>
    </location>
</feature>
<feature type="region of interest" description="Disordered" evidence="1">
    <location>
        <begin position="1"/>
        <end position="76"/>
    </location>
</feature>
<accession>A0A9Q0I4Z3</accession>
<reference evidence="2" key="1">
    <citation type="submission" date="2022-07" db="EMBL/GenBank/DDBJ databases">
        <title>Chromosome-level genome of Muraenolepis orangiensis.</title>
        <authorList>
            <person name="Kim J."/>
        </authorList>
    </citation>
    <scope>NUCLEOTIDE SEQUENCE</scope>
    <source>
        <strain evidence="2">KU_S4_2022</strain>
        <tissue evidence="2">Muscle</tissue>
    </source>
</reference>
<dbReference type="EMBL" id="JANIIK010000118">
    <property type="protein sequence ID" value="KAJ3585058.1"/>
    <property type="molecule type" value="Genomic_DNA"/>
</dbReference>
<sequence length="160" mass="16829">MRPGLRVRMEMRPGLRTGDEDETWSPDGDEDETWSPDGDGDETWSPGEDGNGGADEGGEEEREGPPGESGGGGGSYLAFALGPLPGLHPPLLGLLQSPEVWGGLHLHPRLLQVGGGVSHGVLNTLNVLNALNADTTVKNIKTPDFLLLSRTTGHCAMITL</sequence>
<gene>
    <name evidence="2" type="ORF">NHX12_013780</name>
</gene>
<keyword evidence="3" id="KW-1185">Reference proteome</keyword>